<sequence>MPDTPSVTWNDAALDVIRRERPEPVAAARVLYALHAALFRTWVAHDPPPGPRTGDTWQDAERHDAMACAAWTVLCAAFPAHTPAFTRRLEAAGLSRPTRVPEPGSPAAAGRLADSASGGPDDTLFALRRPLHGQFAPPVPWGTPEYLEQVREVLAYSAGLTAQQQAAAHYWADGPGGEGVPGLWTALAAHVSRRDAHAPDQDVKMYLVLTGALLDASAACWAAKAWYGAVRPQSAVRALLGGRIVRGWDRAAHGDAAFPADRWQPYVAAPPWPGYPSTHSTLSAAAAQVLCMWTGSDVFGAGATVTARTTLGQPPLRLSWATFTDAADEAGLSRRYAGVQFRDGDLAGRAAGRQIGRLAFQHAQRLVHPGLRPAP</sequence>
<protein>
    <submittedName>
        <fullName evidence="3">Vanadium-dependent haloperoxidase</fullName>
    </submittedName>
</protein>
<gene>
    <name evidence="3" type="ORF">ACFOSB_06120</name>
</gene>
<evidence type="ECO:0000256" key="1">
    <source>
        <dbReference type="SAM" id="MobiDB-lite"/>
    </source>
</evidence>
<name>A0ABV7Z5Y4_9DEIO</name>
<dbReference type="CDD" id="cd03398">
    <property type="entry name" value="PAP2_haloperoxidase"/>
    <property type="match status" value="1"/>
</dbReference>
<dbReference type="Pfam" id="PF22778">
    <property type="entry name" value="VCPO_2nd"/>
    <property type="match status" value="1"/>
</dbReference>
<dbReference type="Proteomes" id="UP001595803">
    <property type="component" value="Unassembled WGS sequence"/>
</dbReference>
<comment type="caution">
    <text evidence="3">The sequence shown here is derived from an EMBL/GenBank/DDBJ whole genome shotgun (WGS) entry which is preliminary data.</text>
</comment>
<organism evidence="3 4">
    <name type="scientific">Deinococcus rufus</name>
    <dbReference type="NCBI Taxonomy" id="2136097"/>
    <lineage>
        <taxon>Bacteria</taxon>
        <taxon>Thermotogati</taxon>
        <taxon>Deinococcota</taxon>
        <taxon>Deinococci</taxon>
        <taxon>Deinococcales</taxon>
        <taxon>Deinococcaceae</taxon>
        <taxon>Deinococcus</taxon>
    </lineage>
</organism>
<evidence type="ECO:0000259" key="2">
    <source>
        <dbReference type="Pfam" id="PF22778"/>
    </source>
</evidence>
<dbReference type="RefSeq" id="WP_322474179.1">
    <property type="nucleotide sequence ID" value="NZ_JBHRZG010000006.1"/>
</dbReference>
<dbReference type="InterPro" id="IPR052559">
    <property type="entry name" value="V-haloperoxidase"/>
</dbReference>
<feature type="domain" description="Vanadium-dependent haloperoxidase NapH1-like second helical-bundle" evidence="2">
    <location>
        <begin position="205"/>
        <end position="367"/>
    </location>
</feature>
<accession>A0ABV7Z5Y4</accession>
<dbReference type="EMBL" id="JBHRZG010000006">
    <property type="protein sequence ID" value="MFC3832429.1"/>
    <property type="molecule type" value="Genomic_DNA"/>
</dbReference>
<keyword evidence="4" id="KW-1185">Reference proteome</keyword>
<proteinExistence type="predicted"/>
<evidence type="ECO:0000313" key="4">
    <source>
        <dbReference type="Proteomes" id="UP001595803"/>
    </source>
</evidence>
<dbReference type="PANTHER" id="PTHR34599">
    <property type="entry name" value="PEROXIDASE-RELATED"/>
    <property type="match status" value="1"/>
</dbReference>
<dbReference type="InterPro" id="IPR055161">
    <property type="entry name" value="NapH1-like_2nd"/>
</dbReference>
<evidence type="ECO:0000313" key="3">
    <source>
        <dbReference type="EMBL" id="MFC3832429.1"/>
    </source>
</evidence>
<feature type="region of interest" description="Disordered" evidence="1">
    <location>
        <begin position="94"/>
        <end position="117"/>
    </location>
</feature>
<dbReference type="InterPro" id="IPR036938">
    <property type="entry name" value="PAP2/HPO_sf"/>
</dbReference>
<dbReference type="SUPFAM" id="SSF48317">
    <property type="entry name" value="Acid phosphatase/Vanadium-dependent haloperoxidase"/>
    <property type="match status" value="1"/>
</dbReference>
<reference evidence="4" key="1">
    <citation type="journal article" date="2019" name="Int. J. Syst. Evol. Microbiol.">
        <title>The Global Catalogue of Microorganisms (GCM) 10K type strain sequencing project: providing services to taxonomists for standard genome sequencing and annotation.</title>
        <authorList>
            <consortium name="The Broad Institute Genomics Platform"/>
            <consortium name="The Broad Institute Genome Sequencing Center for Infectious Disease"/>
            <person name="Wu L."/>
            <person name="Ma J."/>
        </authorList>
    </citation>
    <scope>NUCLEOTIDE SEQUENCE [LARGE SCALE GENOMIC DNA]</scope>
    <source>
        <strain evidence="4">CCTCC AB 2017081</strain>
    </source>
</reference>
<dbReference type="Gene3D" id="1.10.606.20">
    <property type="match status" value="1"/>
</dbReference>
<dbReference type="PANTHER" id="PTHR34599:SF2">
    <property type="entry name" value="TRAF-TYPE DOMAIN-CONTAINING PROTEIN"/>
    <property type="match status" value="1"/>
</dbReference>